<proteinExistence type="inferred from homology"/>
<keyword evidence="14" id="KW-1185">Reference proteome</keyword>
<dbReference type="GO" id="GO:0005524">
    <property type="term" value="F:ATP binding"/>
    <property type="evidence" value="ECO:0007669"/>
    <property type="project" value="UniProtKB-UniRule"/>
</dbReference>
<evidence type="ECO:0000256" key="7">
    <source>
        <dbReference type="ARBA" id="ARBA00023242"/>
    </source>
</evidence>
<dbReference type="PROSITE" id="PS00183">
    <property type="entry name" value="UBC_1"/>
    <property type="match status" value="1"/>
</dbReference>
<dbReference type="InterPro" id="IPR000608">
    <property type="entry name" value="UBC"/>
</dbReference>
<dbReference type="InterPro" id="IPR016135">
    <property type="entry name" value="UBQ-conjugating_enzyme/RWD"/>
</dbReference>
<dbReference type="EMBL" id="CAJNJA010036151">
    <property type="protein sequence ID" value="CAE7716568.1"/>
    <property type="molecule type" value="Genomic_DNA"/>
</dbReference>
<dbReference type="SUPFAM" id="SSF54495">
    <property type="entry name" value="UBC-like"/>
    <property type="match status" value="1"/>
</dbReference>
<organism evidence="13 14">
    <name type="scientific">Symbiodinium necroappetens</name>
    <dbReference type="NCBI Taxonomy" id="1628268"/>
    <lineage>
        <taxon>Eukaryota</taxon>
        <taxon>Sar</taxon>
        <taxon>Alveolata</taxon>
        <taxon>Dinophyceae</taxon>
        <taxon>Suessiales</taxon>
        <taxon>Symbiodiniaceae</taxon>
        <taxon>Symbiodinium</taxon>
    </lineage>
</organism>
<evidence type="ECO:0000256" key="2">
    <source>
        <dbReference type="ARBA" id="ARBA00004718"/>
    </source>
</evidence>
<feature type="non-terminal residue" evidence="13">
    <location>
        <position position="1"/>
    </location>
</feature>
<dbReference type="PROSITE" id="PS50127">
    <property type="entry name" value="UBC_2"/>
    <property type="match status" value="1"/>
</dbReference>
<evidence type="ECO:0000256" key="10">
    <source>
        <dbReference type="PROSITE-ProRule" id="PRU10133"/>
    </source>
</evidence>
<dbReference type="InterPro" id="IPR023313">
    <property type="entry name" value="UBQ-conjugating_AS"/>
</dbReference>
<dbReference type="Pfam" id="PF00179">
    <property type="entry name" value="UQ_con"/>
    <property type="match status" value="1"/>
</dbReference>
<keyword evidence="4 11" id="KW-0547">Nucleotide-binding</keyword>
<comment type="pathway">
    <text evidence="2">Protein modification; protein sumoylation.</text>
</comment>
<evidence type="ECO:0000256" key="5">
    <source>
        <dbReference type="ARBA" id="ARBA00022786"/>
    </source>
</evidence>
<dbReference type="GO" id="GO:0005694">
    <property type="term" value="C:chromosome"/>
    <property type="evidence" value="ECO:0007669"/>
    <property type="project" value="UniProtKB-ARBA"/>
</dbReference>
<protein>
    <recommendedName>
        <fullName evidence="8">SUMO-conjugating enzyme UBC9</fullName>
    </recommendedName>
    <alternativeName>
        <fullName evidence="9">Ubiquitin carrier protein 9</fullName>
    </alternativeName>
</protein>
<evidence type="ECO:0000313" key="13">
    <source>
        <dbReference type="EMBL" id="CAE7716568.1"/>
    </source>
</evidence>
<dbReference type="OrthoDB" id="6600758at2759"/>
<feature type="domain" description="UBC core" evidence="12">
    <location>
        <begin position="20"/>
        <end position="178"/>
    </location>
</feature>
<evidence type="ECO:0000256" key="9">
    <source>
        <dbReference type="ARBA" id="ARBA00044296"/>
    </source>
</evidence>
<dbReference type="FunFam" id="3.10.110.10:FF:000035">
    <property type="entry name" value="SUMO-conjugating enzyme ubc9"/>
    <property type="match status" value="1"/>
</dbReference>
<name>A0A812X3C2_9DINO</name>
<keyword evidence="3" id="KW-0808">Transferase</keyword>
<dbReference type="InterPro" id="IPR050113">
    <property type="entry name" value="Ub_conjugating_enzyme"/>
</dbReference>
<keyword evidence="6 11" id="KW-0067">ATP-binding</keyword>
<gene>
    <name evidence="13" type="primary">ubc9</name>
    <name evidence="13" type="ORF">SNEC2469_LOCUS20654</name>
</gene>
<keyword evidence="7" id="KW-0539">Nucleus</keyword>
<evidence type="ECO:0000256" key="8">
    <source>
        <dbReference type="ARBA" id="ARBA00039165"/>
    </source>
</evidence>
<evidence type="ECO:0000256" key="1">
    <source>
        <dbReference type="ARBA" id="ARBA00004123"/>
    </source>
</evidence>
<dbReference type="Proteomes" id="UP000601435">
    <property type="component" value="Unassembled WGS sequence"/>
</dbReference>
<dbReference type="GO" id="GO:0005634">
    <property type="term" value="C:nucleus"/>
    <property type="evidence" value="ECO:0007669"/>
    <property type="project" value="UniProtKB-SubCell"/>
</dbReference>
<sequence>LESEALQREEANRRRRMASFASKRLAQERAAFKKDHPFGFYAKYAPNEDGKGQNVFKWNCGIPGRAKGPWEGATYALTMEFTEDYPSKPPKCKFAHVHGKPLFHPNVYPSGTVCLSILNEDEDWKPAITIRQILLGIQDLLDNPNAASPAQEEPYRLFSTDKNEYLRRVKKQVSEVAGGAQGGN</sequence>
<dbReference type="AlphaFoldDB" id="A0A812X3C2"/>
<evidence type="ECO:0000256" key="11">
    <source>
        <dbReference type="RuleBase" id="RU362109"/>
    </source>
</evidence>
<dbReference type="CDD" id="cd23798">
    <property type="entry name" value="UBCc_UBE2I"/>
    <property type="match status" value="1"/>
</dbReference>
<reference evidence="13" key="1">
    <citation type="submission" date="2021-02" db="EMBL/GenBank/DDBJ databases">
        <authorList>
            <person name="Dougan E. K."/>
            <person name="Rhodes N."/>
            <person name="Thang M."/>
            <person name="Chan C."/>
        </authorList>
    </citation>
    <scope>NUCLEOTIDE SEQUENCE</scope>
</reference>
<comment type="subcellular location">
    <subcellularLocation>
        <location evidence="1">Nucleus</location>
    </subcellularLocation>
</comment>
<comment type="similarity">
    <text evidence="11">Belongs to the ubiquitin-conjugating enzyme family.</text>
</comment>
<dbReference type="GO" id="GO:0019787">
    <property type="term" value="F:ubiquitin-like protein transferase activity"/>
    <property type="evidence" value="ECO:0007669"/>
    <property type="project" value="UniProtKB-ARBA"/>
</dbReference>
<evidence type="ECO:0000256" key="3">
    <source>
        <dbReference type="ARBA" id="ARBA00022679"/>
    </source>
</evidence>
<evidence type="ECO:0000256" key="6">
    <source>
        <dbReference type="ARBA" id="ARBA00022840"/>
    </source>
</evidence>
<keyword evidence="5 11" id="KW-0833">Ubl conjugation pathway</keyword>
<dbReference type="Gene3D" id="3.10.110.10">
    <property type="entry name" value="Ubiquitin Conjugating Enzyme"/>
    <property type="match status" value="1"/>
</dbReference>
<comment type="caution">
    <text evidence="13">The sequence shown here is derived from an EMBL/GenBank/DDBJ whole genome shotgun (WGS) entry which is preliminary data.</text>
</comment>
<evidence type="ECO:0000313" key="14">
    <source>
        <dbReference type="Proteomes" id="UP000601435"/>
    </source>
</evidence>
<dbReference type="SMART" id="SM00212">
    <property type="entry name" value="UBCc"/>
    <property type="match status" value="1"/>
</dbReference>
<dbReference type="PANTHER" id="PTHR24067">
    <property type="entry name" value="UBIQUITIN-CONJUGATING ENZYME E2"/>
    <property type="match status" value="1"/>
</dbReference>
<evidence type="ECO:0000259" key="12">
    <source>
        <dbReference type="PROSITE" id="PS50127"/>
    </source>
</evidence>
<feature type="active site" description="Glycyl thioester intermediate" evidence="10">
    <location>
        <position position="114"/>
    </location>
</feature>
<accession>A0A812X3C2</accession>
<evidence type="ECO:0000256" key="4">
    <source>
        <dbReference type="ARBA" id="ARBA00022741"/>
    </source>
</evidence>